<reference evidence="13" key="1">
    <citation type="submission" date="2015-10" db="EMBL/GenBank/DDBJ databases">
        <authorList>
            <person name="Gilbert D.G."/>
        </authorList>
    </citation>
    <scope>NUCLEOTIDE SEQUENCE</scope>
</reference>
<dbReference type="AlphaFoldDB" id="A0A160TFX1"/>
<dbReference type="InterPro" id="IPR037682">
    <property type="entry name" value="TonB_C"/>
</dbReference>
<keyword evidence="4" id="KW-1003">Cell membrane</keyword>
<comment type="subcellular location">
    <subcellularLocation>
        <location evidence="1">Cell inner membrane</location>
        <topology evidence="1">Single-pass membrane protein</topology>
        <orientation evidence="1">Periplasmic side</orientation>
    </subcellularLocation>
</comment>
<accession>A0A160TFX1</accession>
<dbReference type="GO" id="GO:0015031">
    <property type="term" value="P:protein transport"/>
    <property type="evidence" value="ECO:0007669"/>
    <property type="project" value="UniProtKB-KW"/>
</dbReference>
<evidence type="ECO:0000313" key="13">
    <source>
        <dbReference type="EMBL" id="CUS43003.1"/>
    </source>
</evidence>
<sequence>MVLKHVVSIGAAIVFGLLIFAAMQLMVATDGMFEKPDRNQTYLNFVRVDTSSQDVATKDRRLPDPPPPPETPPPATPDNALSNSFDSAAASLSMNMPNIGMGINQGEGPALGTMQVGNGMAGFDTDVIPMVRVPPAYPQRAKQAKLEGYVTMAVTIRPDGTVADVEVTESKPPRLFDSAAVQAMQRWKFRPKIVNGQPQSQRAQQTIEFTLNQ</sequence>
<organism evidence="13">
    <name type="scientific">hydrothermal vent metagenome</name>
    <dbReference type="NCBI Taxonomy" id="652676"/>
    <lineage>
        <taxon>unclassified sequences</taxon>
        <taxon>metagenomes</taxon>
        <taxon>ecological metagenomes</taxon>
    </lineage>
</organism>
<dbReference type="SUPFAM" id="SSF74653">
    <property type="entry name" value="TolA/TonB C-terminal domain"/>
    <property type="match status" value="1"/>
</dbReference>
<keyword evidence="6 11" id="KW-0812">Transmembrane</keyword>
<name>A0A160TFX1_9ZZZZ</name>
<comment type="similarity">
    <text evidence="2">Belongs to the TonB family.</text>
</comment>
<evidence type="ECO:0000256" key="2">
    <source>
        <dbReference type="ARBA" id="ARBA00006555"/>
    </source>
</evidence>
<dbReference type="InterPro" id="IPR051045">
    <property type="entry name" value="TonB-dependent_transducer"/>
</dbReference>
<evidence type="ECO:0000256" key="3">
    <source>
        <dbReference type="ARBA" id="ARBA00022448"/>
    </source>
</evidence>
<evidence type="ECO:0000256" key="11">
    <source>
        <dbReference type="SAM" id="Phobius"/>
    </source>
</evidence>
<dbReference type="GO" id="GO:0005886">
    <property type="term" value="C:plasma membrane"/>
    <property type="evidence" value="ECO:0007669"/>
    <property type="project" value="UniProtKB-SubCell"/>
</dbReference>
<keyword evidence="5" id="KW-0997">Cell inner membrane</keyword>
<dbReference type="NCBIfam" id="TIGR01352">
    <property type="entry name" value="tonB_Cterm"/>
    <property type="match status" value="1"/>
</dbReference>
<dbReference type="PANTHER" id="PTHR33446:SF14">
    <property type="entry name" value="PROTEIN TONB"/>
    <property type="match status" value="1"/>
</dbReference>
<protein>
    <submittedName>
        <fullName evidence="13">Ferric siderophore transport system, periplasmic binding protein TonB</fullName>
    </submittedName>
</protein>
<keyword evidence="8 11" id="KW-1133">Transmembrane helix</keyword>
<dbReference type="PROSITE" id="PS52015">
    <property type="entry name" value="TONB_CTD"/>
    <property type="match status" value="1"/>
</dbReference>
<dbReference type="PANTHER" id="PTHR33446">
    <property type="entry name" value="PROTEIN TONB-RELATED"/>
    <property type="match status" value="1"/>
</dbReference>
<feature type="transmembrane region" description="Helical" evidence="11">
    <location>
        <begin position="6"/>
        <end position="28"/>
    </location>
</feature>
<dbReference type="GO" id="GO:0031992">
    <property type="term" value="F:energy transducer activity"/>
    <property type="evidence" value="ECO:0007669"/>
    <property type="project" value="InterPro"/>
</dbReference>
<dbReference type="InterPro" id="IPR006260">
    <property type="entry name" value="TonB/TolA_C"/>
</dbReference>
<proteinExistence type="inferred from homology"/>
<keyword evidence="3" id="KW-0813">Transport</keyword>
<dbReference type="Pfam" id="PF03544">
    <property type="entry name" value="TonB_C"/>
    <property type="match status" value="1"/>
</dbReference>
<dbReference type="EMBL" id="CZQC01000073">
    <property type="protein sequence ID" value="CUS43003.1"/>
    <property type="molecule type" value="Genomic_DNA"/>
</dbReference>
<feature type="domain" description="TonB C-terminal" evidence="12">
    <location>
        <begin position="122"/>
        <end position="213"/>
    </location>
</feature>
<evidence type="ECO:0000256" key="1">
    <source>
        <dbReference type="ARBA" id="ARBA00004383"/>
    </source>
</evidence>
<evidence type="ECO:0000256" key="4">
    <source>
        <dbReference type="ARBA" id="ARBA00022475"/>
    </source>
</evidence>
<dbReference type="GO" id="GO:0055085">
    <property type="term" value="P:transmembrane transport"/>
    <property type="evidence" value="ECO:0007669"/>
    <property type="project" value="InterPro"/>
</dbReference>
<feature type="compositionally biased region" description="Pro residues" evidence="10">
    <location>
        <begin position="64"/>
        <end position="76"/>
    </location>
</feature>
<evidence type="ECO:0000259" key="12">
    <source>
        <dbReference type="PROSITE" id="PS52015"/>
    </source>
</evidence>
<dbReference type="GO" id="GO:0015891">
    <property type="term" value="P:siderophore transport"/>
    <property type="evidence" value="ECO:0007669"/>
    <property type="project" value="InterPro"/>
</dbReference>
<feature type="region of interest" description="Disordered" evidence="10">
    <location>
        <begin position="52"/>
        <end position="83"/>
    </location>
</feature>
<evidence type="ECO:0000256" key="9">
    <source>
        <dbReference type="ARBA" id="ARBA00023136"/>
    </source>
</evidence>
<dbReference type="GO" id="GO:0030288">
    <property type="term" value="C:outer membrane-bounded periplasmic space"/>
    <property type="evidence" value="ECO:0007669"/>
    <property type="project" value="InterPro"/>
</dbReference>
<evidence type="ECO:0000256" key="8">
    <source>
        <dbReference type="ARBA" id="ARBA00022989"/>
    </source>
</evidence>
<keyword evidence="7" id="KW-0653">Protein transport</keyword>
<evidence type="ECO:0000256" key="7">
    <source>
        <dbReference type="ARBA" id="ARBA00022927"/>
    </source>
</evidence>
<gene>
    <name evidence="13" type="ORF">MGWOODY_Tha353</name>
</gene>
<keyword evidence="9 11" id="KW-0472">Membrane</keyword>
<evidence type="ECO:0000256" key="6">
    <source>
        <dbReference type="ARBA" id="ARBA00022692"/>
    </source>
</evidence>
<dbReference type="Gene3D" id="3.30.1150.10">
    <property type="match status" value="1"/>
</dbReference>
<evidence type="ECO:0000256" key="5">
    <source>
        <dbReference type="ARBA" id="ARBA00022519"/>
    </source>
</evidence>
<dbReference type="PRINTS" id="PR01374">
    <property type="entry name" value="TONBPROTEIN"/>
</dbReference>
<dbReference type="InterPro" id="IPR003538">
    <property type="entry name" value="TonB"/>
</dbReference>
<evidence type="ECO:0000256" key="10">
    <source>
        <dbReference type="SAM" id="MobiDB-lite"/>
    </source>
</evidence>